<dbReference type="NCBIfam" id="NF001299">
    <property type="entry name" value="PRK00241.1"/>
    <property type="match status" value="1"/>
</dbReference>
<dbReference type="STRING" id="1255658.FM114_09915"/>
<dbReference type="EMBL" id="FUKQ01000035">
    <property type="protein sequence ID" value="SJN36098.1"/>
    <property type="molecule type" value="Genomic_DNA"/>
</dbReference>
<evidence type="ECO:0000313" key="11">
    <source>
        <dbReference type="EMBL" id="SJN36098.1"/>
    </source>
</evidence>
<dbReference type="GO" id="GO:0005829">
    <property type="term" value="C:cytosol"/>
    <property type="evidence" value="ECO:0007669"/>
    <property type="project" value="TreeGrafter"/>
</dbReference>
<dbReference type="EC" id="3.6.1.22" evidence="4"/>
<keyword evidence="12" id="KW-1185">Reference proteome</keyword>
<evidence type="ECO:0000256" key="1">
    <source>
        <dbReference type="ARBA" id="ARBA00001946"/>
    </source>
</evidence>
<dbReference type="AlphaFoldDB" id="A0A1R4JVU1"/>
<proteinExistence type="inferred from homology"/>
<evidence type="ECO:0000256" key="3">
    <source>
        <dbReference type="ARBA" id="ARBA00009595"/>
    </source>
</evidence>
<comment type="similarity">
    <text evidence="3">Belongs to the Nudix hydrolase family. NudC subfamily.</text>
</comment>
<dbReference type="GO" id="GO:0046872">
    <property type="term" value="F:metal ion binding"/>
    <property type="evidence" value="ECO:0007669"/>
    <property type="project" value="UniProtKB-KW"/>
</dbReference>
<dbReference type="SUPFAM" id="SSF55811">
    <property type="entry name" value="Nudix"/>
    <property type="match status" value="1"/>
</dbReference>
<feature type="domain" description="Nudix hydrolase" evidence="10">
    <location>
        <begin position="149"/>
        <end position="272"/>
    </location>
</feature>
<comment type="catalytic activity">
    <reaction evidence="9">
        <text>a 5'-end NAD(+)-phospho-ribonucleoside in mRNA + H2O = a 5'-end phospho-adenosine-phospho-ribonucleoside in mRNA + beta-nicotinamide D-ribonucleotide + 2 H(+)</text>
        <dbReference type="Rhea" id="RHEA:60876"/>
        <dbReference type="Rhea" id="RHEA-COMP:15698"/>
        <dbReference type="Rhea" id="RHEA-COMP:15719"/>
        <dbReference type="ChEBI" id="CHEBI:14649"/>
        <dbReference type="ChEBI" id="CHEBI:15377"/>
        <dbReference type="ChEBI" id="CHEBI:15378"/>
        <dbReference type="ChEBI" id="CHEBI:144029"/>
        <dbReference type="ChEBI" id="CHEBI:144051"/>
    </reaction>
    <physiologicalReaction direction="left-to-right" evidence="9">
        <dbReference type="Rhea" id="RHEA:60877"/>
    </physiologicalReaction>
</comment>
<evidence type="ECO:0000313" key="12">
    <source>
        <dbReference type="Proteomes" id="UP000188342"/>
    </source>
</evidence>
<reference evidence="11 12" key="1">
    <citation type="submission" date="2017-02" db="EMBL/GenBank/DDBJ databases">
        <authorList>
            <person name="Peterson S.W."/>
        </authorList>
    </citation>
    <scope>NUCLEOTIDE SEQUENCE [LARGE SCALE GENOMIC DNA]</scope>
    <source>
        <strain evidence="11 12">LSP_Lj1</strain>
    </source>
</reference>
<dbReference type="Gene3D" id="3.90.79.20">
    <property type="match status" value="1"/>
</dbReference>
<gene>
    <name evidence="11" type="ORF">FM114_09915</name>
</gene>
<evidence type="ECO:0000259" key="10">
    <source>
        <dbReference type="PROSITE" id="PS51462"/>
    </source>
</evidence>
<dbReference type="GO" id="GO:0019677">
    <property type="term" value="P:NAD+ catabolic process"/>
    <property type="evidence" value="ECO:0007669"/>
    <property type="project" value="TreeGrafter"/>
</dbReference>
<keyword evidence="6 11" id="KW-0378">Hydrolase</keyword>
<dbReference type="Proteomes" id="UP000188342">
    <property type="component" value="Unassembled WGS sequence"/>
</dbReference>
<evidence type="ECO:0000256" key="2">
    <source>
        <dbReference type="ARBA" id="ARBA00001947"/>
    </source>
</evidence>
<dbReference type="PROSITE" id="PS51462">
    <property type="entry name" value="NUDIX"/>
    <property type="match status" value="1"/>
</dbReference>
<name>A0A1R4JVU1_9ACTN</name>
<keyword evidence="5" id="KW-0479">Metal-binding</keyword>
<evidence type="ECO:0000256" key="8">
    <source>
        <dbReference type="ARBA" id="ARBA00023027"/>
    </source>
</evidence>
<evidence type="ECO:0000256" key="9">
    <source>
        <dbReference type="ARBA" id="ARBA00023679"/>
    </source>
</evidence>
<comment type="cofactor">
    <cofactor evidence="2">
        <name>Zn(2+)</name>
        <dbReference type="ChEBI" id="CHEBI:29105"/>
    </cofactor>
</comment>
<evidence type="ECO:0000256" key="4">
    <source>
        <dbReference type="ARBA" id="ARBA00012381"/>
    </source>
</evidence>
<keyword evidence="7" id="KW-0460">Magnesium</keyword>
<evidence type="ECO:0000256" key="6">
    <source>
        <dbReference type="ARBA" id="ARBA00022801"/>
    </source>
</evidence>
<comment type="cofactor">
    <cofactor evidence="1">
        <name>Mg(2+)</name>
        <dbReference type="ChEBI" id="CHEBI:18420"/>
    </cofactor>
</comment>
<evidence type="ECO:0000256" key="7">
    <source>
        <dbReference type="ARBA" id="ARBA00022842"/>
    </source>
</evidence>
<accession>A0A1R4JVU1</accession>
<dbReference type="Gene3D" id="3.90.79.10">
    <property type="entry name" value="Nucleoside Triphosphate Pyrophosphohydrolase"/>
    <property type="match status" value="1"/>
</dbReference>
<dbReference type="GO" id="GO:0006742">
    <property type="term" value="P:NADP+ catabolic process"/>
    <property type="evidence" value="ECO:0007669"/>
    <property type="project" value="TreeGrafter"/>
</dbReference>
<dbReference type="InterPro" id="IPR049734">
    <property type="entry name" value="NudC-like_C"/>
</dbReference>
<dbReference type="OrthoDB" id="9791656at2"/>
<dbReference type="InterPro" id="IPR020084">
    <property type="entry name" value="NUDIX_hydrolase_CS"/>
</dbReference>
<dbReference type="PROSITE" id="PS00893">
    <property type="entry name" value="NUDIX_BOX"/>
    <property type="match status" value="1"/>
</dbReference>
<dbReference type="InterPro" id="IPR015797">
    <property type="entry name" value="NUDIX_hydrolase-like_dom_sf"/>
</dbReference>
<sequence>MTGAWNLTPLLDRLGAVRGHPDELEALWASPTARLLVVDERGAVSGDPLGEPVGELGQAYDPVRDVLLGRVGDAQEAVIWFARRGSVDGGRTLRESAFDGADLEVVTAATAVLAWHDAARHCERCSAPSVMAHGGFQRHCTGCDREIFPRTDPAMIVAVLDEQDRLLLAHQASWPEGRVSILAGFLEAGESGEHAVVREVAEESGLQVTEARFLSSQPWPYPRSLMLGFVARAGGRVQVDGAEIAWATWYTRDELSKAIADGLTLPGQGSIAGRIIRAWREGWLPAPEDALRI</sequence>
<dbReference type="PANTHER" id="PTHR42904">
    <property type="entry name" value="NUDIX HYDROLASE, NUDC SUBFAMILY"/>
    <property type="match status" value="1"/>
</dbReference>
<dbReference type="RefSeq" id="WP_094764970.1">
    <property type="nucleotide sequence ID" value="NZ_FUKQ01000035.1"/>
</dbReference>
<dbReference type="GO" id="GO:0110153">
    <property type="term" value="F:RNA NAD-cap (NMN-forming) hydrolase activity"/>
    <property type="evidence" value="ECO:0007669"/>
    <property type="project" value="RHEA"/>
</dbReference>
<dbReference type="Pfam" id="PF00293">
    <property type="entry name" value="NUDIX"/>
    <property type="match status" value="1"/>
</dbReference>
<evidence type="ECO:0000256" key="5">
    <source>
        <dbReference type="ARBA" id="ARBA00022723"/>
    </source>
</evidence>
<dbReference type="InterPro" id="IPR050241">
    <property type="entry name" value="NAD-cap_RNA_hydrolase_NudC"/>
</dbReference>
<organism evidence="11 12">
    <name type="scientific">Luteococcus japonicus LSP_Lj1</name>
    <dbReference type="NCBI Taxonomy" id="1255658"/>
    <lineage>
        <taxon>Bacteria</taxon>
        <taxon>Bacillati</taxon>
        <taxon>Actinomycetota</taxon>
        <taxon>Actinomycetes</taxon>
        <taxon>Propionibacteriales</taxon>
        <taxon>Propionibacteriaceae</taxon>
        <taxon>Luteococcus</taxon>
    </lineage>
</organism>
<dbReference type="InterPro" id="IPR000086">
    <property type="entry name" value="NUDIX_hydrolase_dom"/>
</dbReference>
<dbReference type="GO" id="GO:0035529">
    <property type="term" value="F:NADH pyrophosphatase activity"/>
    <property type="evidence" value="ECO:0007669"/>
    <property type="project" value="TreeGrafter"/>
</dbReference>
<dbReference type="CDD" id="cd03429">
    <property type="entry name" value="NUDIX_NADH_pyrophosphatase_Nudt13"/>
    <property type="match status" value="1"/>
</dbReference>
<keyword evidence="8" id="KW-0520">NAD</keyword>
<dbReference type="PANTHER" id="PTHR42904:SF6">
    <property type="entry name" value="NAD-CAPPED RNA HYDROLASE NUDT12"/>
    <property type="match status" value="1"/>
</dbReference>
<protein>
    <recommendedName>
        <fullName evidence="4">NAD(+) diphosphatase</fullName>
        <ecNumber evidence="4">3.6.1.22</ecNumber>
    </recommendedName>
</protein>